<evidence type="ECO:0000256" key="1">
    <source>
        <dbReference type="SAM" id="MobiDB-lite"/>
    </source>
</evidence>
<evidence type="ECO:0000256" key="2">
    <source>
        <dbReference type="SAM" id="Phobius"/>
    </source>
</evidence>
<feature type="transmembrane region" description="Helical" evidence="2">
    <location>
        <begin position="32"/>
        <end position="53"/>
    </location>
</feature>
<gene>
    <name evidence="3" type="ORF">DB32_002269</name>
</gene>
<accession>A0A0F6YHT9</accession>
<dbReference type="Proteomes" id="UP000034883">
    <property type="component" value="Chromosome"/>
</dbReference>
<dbReference type="EMBL" id="CP011125">
    <property type="protein sequence ID" value="AKF05120.1"/>
    <property type="molecule type" value="Genomic_DNA"/>
</dbReference>
<protein>
    <submittedName>
        <fullName evidence="3">Uncharacterized protein</fullName>
    </submittedName>
</protein>
<evidence type="ECO:0000313" key="4">
    <source>
        <dbReference type="Proteomes" id="UP000034883"/>
    </source>
</evidence>
<keyword evidence="2" id="KW-1133">Transmembrane helix</keyword>
<feature type="region of interest" description="Disordered" evidence="1">
    <location>
        <begin position="58"/>
        <end position="85"/>
    </location>
</feature>
<organism evidence="3 4">
    <name type="scientific">Sandaracinus amylolyticus</name>
    <dbReference type="NCBI Taxonomy" id="927083"/>
    <lineage>
        <taxon>Bacteria</taxon>
        <taxon>Pseudomonadati</taxon>
        <taxon>Myxococcota</taxon>
        <taxon>Polyangia</taxon>
        <taxon>Polyangiales</taxon>
        <taxon>Sandaracinaceae</taxon>
        <taxon>Sandaracinus</taxon>
    </lineage>
</organism>
<keyword evidence="4" id="KW-1185">Reference proteome</keyword>
<sequence length="85" mass="9378">MATTYQRVPGMVHVDDPGERLRQQKLHSSKGIGIMTAMIAVLAVVIAVTMWMASHVAPEPEESEGFAHEELDVPADRVRDPRAIE</sequence>
<dbReference type="AlphaFoldDB" id="A0A0F6YHT9"/>
<evidence type="ECO:0000313" key="3">
    <source>
        <dbReference type="EMBL" id="AKF05120.1"/>
    </source>
</evidence>
<dbReference type="RefSeq" id="WP_053232391.1">
    <property type="nucleotide sequence ID" value="NZ_CP011125.1"/>
</dbReference>
<dbReference type="KEGG" id="samy:DB32_002269"/>
<name>A0A0F6YHT9_9BACT</name>
<reference evidence="3 4" key="1">
    <citation type="submission" date="2015-03" db="EMBL/GenBank/DDBJ databases">
        <title>Genome assembly of Sandaracinus amylolyticus DSM 53668.</title>
        <authorList>
            <person name="Sharma G."/>
            <person name="Subramanian S."/>
        </authorList>
    </citation>
    <scope>NUCLEOTIDE SEQUENCE [LARGE SCALE GENOMIC DNA]</scope>
    <source>
        <strain evidence="3 4">DSM 53668</strain>
    </source>
</reference>
<keyword evidence="2" id="KW-0812">Transmembrane</keyword>
<proteinExistence type="predicted"/>
<feature type="compositionally biased region" description="Basic and acidic residues" evidence="1">
    <location>
        <begin position="65"/>
        <end position="85"/>
    </location>
</feature>
<dbReference type="STRING" id="927083.DB32_002269"/>
<keyword evidence="2" id="KW-0472">Membrane</keyword>